<dbReference type="EMBL" id="RRZA01000084">
    <property type="protein sequence ID" value="MBE0459500.1"/>
    <property type="molecule type" value="Genomic_DNA"/>
</dbReference>
<feature type="domain" description="Polysaccharide pyruvyl transferase" evidence="1">
    <location>
        <begin position="12"/>
        <end position="316"/>
    </location>
</feature>
<dbReference type="GO" id="GO:0016740">
    <property type="term" value="F:transferase activity"/>
    <property type="evidence" value="ECO:0007669"/>
    <property type="project" value="UniProtKB-KW"/>
</dbReference>
<sequence length="385" mass="43407">MIIEIKGVQFVNKGAELMLHAVLQQLEAYNKEVIFALAPNGNSSYKDRMKVGSYQKFSFRKKSYDLNGLTYFIPKAIRNWLKNTFGIVTEADIDVVLDASGFSYGDQWPLITIKNTSKEIVRLKQKNKKYIFLPQALGPFNKGIYSEVVLKGFSEASLICAREQASFENMINSVSANANVKLYPDFTNLVKGTIDDGYSDHSDKVLLIPNCNMISTRNSNSQWKDTYIEFLKNSALVVRELGYTPVLLNHEGDADGEICNQVANLLDGNIEIVKEADPLKVKGIISSSKAIICSRFHGCVSGLTQSVPCLGTSWSHKYEKLFEEYARAEYLLSPKIQKDEIKSKLLASIETIDDELYVKNIIKYKHESELMWQDVFSVLDEVNNG</sequence>
<name>A0ABR9FRP5_9GAMM</name>
<dbReference type="InterPro" id="IPR007345">
    <property type="entry name" value="Polysacch_pyruvyl_Trfase"/>
</dbReference>
<dbReference type="Proteomes" id="UP000707245">
    <property type="component" value="Unassembled WGS sequence"/>
</dbReference>
<keyword evidence="3" id="KW-1185">Reference proteome</keyword>
<evidence type="ECO:0000259" key="1">
    <source>
        <dbReference type="Pfam" id="PF04230"/>
    </source>
</evidence>
<gene>
    <name evidence="2" type="ORF">EI167_19075</name>
</gene>
<dbReference type="Pfam" id="PF04230">
    <property type="entry name" value="PS_pyruv_trans"/>
    <property type="match status" value="1"/>
</dbReference>
<dbReference type="RefSeq" id="WP_192542886.1">
    <property type="nucleotide sequence ID" value="NZ_RRZA01000084.1"/>
</dbReference>
<keyword evidence="2" id="KW-0808">Transferase</keyword>
<evidence type="ECO:0000313" key="2">
    <source>
        <dbReference type="EMBL" id="MBE0459500.1"/>
    </source>
</evidence>
<evidence type="ECO:0000313" key="3">
    <source>
        <dbReference type="Proteomes" id="UP000707245"/>
    </source>
</evidence>
<dbReference type="PANTHER" id="PTHR36836">
    <property type="entry name" value="COLANIC ACID BIOSYNTHESIS PROTEIN WCAK"/>
    <property type="match status" value="1"/>
</dbReference>
<reference evidence="2 3" key="1">
    <citation type="submission" date="2020-07" db="EMBL/GenBank/DDBJ databases">
        <title>Halophilic bacteria isolated from french cheeses.</title>
        <authorList>
            <person name="Kothe C.I."/>
            <person name="Farah-Kraiem B."/>
            <person name="Renault P."/>
            <person name="Dridi B."/>
        </authorList>
    </citation>
    <scope>NUCLEOTIDE SEQUENCE [LARGE SCALE GENOMIC DNA]</scope>
    <source>
        <strain evidence="2 3">FME14</strain>
    </source>
</reference>
<accession>A0ABR9FRP5</accession>
<comment type="caution">
    <text evidence="2">The sequence shown here is derived from an EMBL/GenBank/DDBJ whole genome shotgun (WGS) entry which is preliminary data.</text>
</comment>
<protein>
    <submittedName>
        <fullName evidence="2">Polysaccharide pyruvyl transferase family protein</fullName>
    </submittedName>
</protein>
<organism evidence="2 3">
    <name type="scientific">Pseudoalteromonas prydzensis</name>
    <dbReference type="NCBI Taxonomy" id="182141"/>
    <lineage>
        <taxon>Bacteria</taxon>
        <taxon>Pseudomonadati</taxon>
        <taxon>Pseudomonadota</taxon>
        <taxon>Gammaproteobacteria</taxon>
        <taxon>Alteromonadales</taxon>
        <taxon>Pseudoalteromonadaceae</taxon>
        <taxon>Pseudoalteromonas</taxon>
    </lineage>
</organism>
<dbReference type="PANTHER" id="PTHR36836:SF1">
    <property type="entry name" value="COLANIC ACID BIOSYNTHESIS PROTEIN WCAK"/>
    <property type="match status" value="1"/>
</dbReference>
<proteinExistence type="predicted"/>